<dbReference type="PANTHER" id="PTHR38710:SF1">
    <property type="entry name" value="WITH PUTATIVE URIDYL PYROPHOSPHORYLASE-RELATED"/>
    <property type="match status" value="1"/>
</dbReference>
<dbReference type="InterPro" id="IPR013750">
    <property type="entry name" value="GHMP_kinase_C_dom"/>
</dbReference>
<protein>
    <recommendedName>
        <fullName evidence="7">GHMP kinase N-terminal domain-containing protein</fullName>
    </recommendedName>
</protein>
<dbReference type="FunFam" id="3.30.70.890:FF:000030">
    <property type="entry name" value="glucuronokinase 1"/>
    <property type="match status" value="1"/>
</dbReference>
<evidence type="ECO:0008006" key="7">
    <source>
        <dbReference type="Google" id="ProtNLM"/>
    </source>
</evidence>
<dbReference type="AlphaFoldDB" id="A0A921QC88"/>
<reference evidence="5" key="1">
    <citation type="journal article" date="2019" name="BMC Genomics">
        <title>A new reference genome for Sorghum bicolor reveals high levels of sequence similarity between sweet and grain genotypes: implications for the genetics of sugar metabolism.</title>
        <authorList>
            <person name="Cooper E.A."/>
            <person name="Brenton Z.W."/>
            <person name="Flinn B.S."/>
            <person name="Jenkins J."/>
            <person name="Shu S."/>
            <person name="Flowers D."/>
            <person name="Luo F."/>
            <person name="Wang Y."/>
            <person name="Xia P."/>
            <person name="Barry K."/>
            <person name="Daum C."/>
            <person name="Lipzen A."/>
            <person name="Yoshinaga Y."/>
            <person name="Schmutz J."/>
            <person name="Saski C."/>
            <person name="Vermerris W."/>
            <person name="Kresovich S."/>
        </authorList>
    </citation>
    <scope>NUCLEOTIDE SEQUENCE</scope>
</reference>
<evidence type="ECO:0000259" key="3">
    <source>
        <dbReference type="Pfam" id="PF00288"/>
    </source>
</evidence>
<dbReference type="EMBL" id="CM027687">
    <property type="protein sequence ID" value="KAG0519599.1"/>
    <property type="molecule type" value="Genomic_DNA"/>
</dbReference>
<dbReference type="SUPFAM" id="SSF54211">
    <property type="entry name" value="Ribosomal protein S5 domain 2-like"/>
    <property type="match status" value="1"/>
</dbReference>
<gene>
    <name evidence="5" type="ORF">BDA96_08G000800</name>
</gene>
<organism evidence="5 6">
    <name type="scientific">Sorghum bicolor</name>
    <name type="common">Sorghum</name>
    <name type="synonym">Sorghum vulgare</name>
    <dbReference type="NCBI Taxonomy" id="4558"/>
    <lineage>
        <taxon>Eukaryota</taxon>
        <taxon>Viridiplantae</taxon>
        <taxon>Streptophyta</taxon>
        <taxon>Embryophyta</taxon>
        <taxon>Tracheophyta</taxon>
        <taxon>Spermatophyta</taxon>
        <taxon>Magnoliopsida</taxon>
        <taxon>Liliopsida</taxon>
        <taxon>Poales</taxon>
        <taxon>Poaceae</taxon>
        <taxon>PACMAD clade</taxon>
        <taxon>Panicoideae</taxon>
        <taxon>Andropogonodae</taxon>
        <taxon>Andropogoneae</taxon>
        <taxon>Sorghinae</taxon>
        <taxon>Sorghum</taxon>
    </lineage>
</organism>
<dbReference type="GO" id="GO:0005524">
    <property type="term" value="F:ATP binding"/>
    <property type="evidence" value="ECO:0007669"/>
    <property type="project" value="UniProtKB-KW"/>
</dbReference>
<dbReference type="InterPro" id="IPR036554">
    <property type="entry name" value="GHMP_kinase_C_sf"/>
</dbReference>
<dbReference type="SUPFAM" id="SSF55060">
    <property type="entry name" value="GHMP Kinase, C-terminal domain"/>
    <property type="match status" value="1"/>
</dbReference>
<dbReference type="Pfam" id="PF00288">
    <property type="entry name" value="GHMP_kinases_N"/>
    <property type="match status" value="1"/>
</dbReference>
<feature type="domain" description="GHMP kinase C-terminal" evidence="4">
    <location>
        <begin position="258"/>
        <end position="330"/>
    </location>
</feature>
<reference evidence="5" key="2">
    <citation type="submission" date="2020-10" db="EMBL/GenBank/DDBJ databases">
        <authorList>
            <person name="Cooper E.A."/>
            <person name="Brenton Z.W."/>
            <person name="Flinn B.S."/>
            <person name="Jenkins J."/>
            <person name="Shu S."/>
            <person name="Flowers D."/>
            <person name="Luo F."/>
            <person name="Wang Y."/>
            <person name="Xia P."/>
            <person name="Barry K."/>
            <person name="Daum C."/>
            <person name="Lipzen A."/>
            <person name="Yoshinaga Y."/>
            <person name="Schmutz J."/>
            <person name="Saski C."/>
            <person name="Vermerris W."/>
            <person name="Kresovich S."/>
        </authorList>
    </citation>
    <scope>NUCLEOTIDE SEQUENCE</scope>
</reference>
<name>A0A921QC88_SORBI</name>
<dbReference type="InterPro" id="IPR053034">
    <property type="entry name" value="Glucuronokinase-like"/>
</dbReference>
<evidence type="ECO:0000313" key="5">
    <source>
        <dbReference type="EMBL" id="KAG0519599.1"/>
    </source>
</evidence>
<evidence type="ECO:0000259" key="4">
    <source>
        <dbReference type="Pfam" id="PF08544"/>
    </source>
</evidence>
<evidence type="ECO:0000313" key="6">
    <source>
        <dbReference type="Proteomes" id="UP000807115"/>
    </source>
</evidence>
<dbReference type="Gene3D" id="3.30.70.890">
    <property type="entry name" value="GHMP kinase, C-terminal domain"/>
    <property type="match status" value="1"/>
</dbReference>
<accession>A0A921QC88</accession>
<dbReference type="Pfam" id="PF08544">
    <property type="entry name" value="GHMP_kinases_C"/>
    <property type="match status" value="1"/>
</dbReference>
<comment type="caution">
    <text evidence="5">The sequence shown here is derived from an EMBL/GenBank/DDBJ whole genome shotgun (WGS) entry which is preliminary data.</text>
</comment>
<feature type="domain" description="GHMP kinase N-terminal" evidence="3">
    <location>
        <begin position="107"/>
        <end position="183"/>
    </location>
</feature>
<keyword evidence="2" id="KW-0067">ATP-binding</keyword>
<dbReference type="InterPro" id="IPR014721">
    <property type="entry name" value="Ribsml_uS5_D2-typ_fold_subgr"/>
</dbReference>
<dbReference type="InterPro" id="IPR006204">
    <property type="entry name" value="GHMP_kinase_N_dom"/>
</dbReference>
<proteinExistence type="predicted"/>
<keyword evidence="1" id="KW-0547">Nucleotide-binding</keyword>
<evidence type="ECO:0000256" key="1">
    <source>
        <dbReference type="ARBA" id="ARBA00022741"/>
    </source>
</evidence>
<dbReference type="PANTHER" id="PTHR38710">
    <property type="entry name" value="WITH PUTATIVE URIDYL PYROPHOSPHORYLASE-RELATED"/>
    <property type="match status" value="1"/>
</dbReference>
<sequence>MAVTAEAAAEIGLERRAYARVGLLGNPSDVYGGRALSFTIADFSATVRLRPSPELLIQPHPHHDLVAFPSLPQLVSRLQSEGYYGGVRLLMAICKVFYNHCIQNNTSLKAENFTLSYDTNIPRQAGLSGSSAIVCAALSCLLDFYDVRHLIKVEMRPNLILNAEKELGIVAGLQDRVAQVYGGLVYMDFSQEHMGKLGHGIYMPLDVNLLPPLYLIYAENPSDSGKVHSTVRQRWLDGDEFIISRMKEVAQLAFDGHKALLQKDYTELARLMNKNFDLRREMFGDDVLGSVNIKMVEVARRVGAASKFTGSGGAVVALCPDGDSQVEHLREACQEAGFVIQQVKVAPSVLTDAELSSLLAS</sequence>
<evidence type="ECO:0000256" key="2">
    <source>
        <dbReference type="ARBA" id="ARBA00022840"/>
    </source>
</evidence>
<dbReference type="Gene3D" id="3.30.230.10">
    <property type="match status" value="1"/>
</dbReference>
<dbReference type="PRINTS" id="PR00959">
    <property type="entry name" value="MEVGALKINASE"/>
</dbReference>
<dbReference type="Proteomes" id="UP000807115">
    <property type="component" value="Chromosome 8"/>
</dbReference>
<dbReference type="InterPro" id="IPR020568">
    <property type="entry name" value="Ribosomal_Su5_D2-typ_SF"/>
</dbReference>